<dbReference type="PANTHER" id="PTHR46289:SF14">
    <property type="entry name" value="DUF4371 DOMAIN-CONTAINING PROTEIN"/>
    <property type="match status" value="1"/>
</dbReference>
<dbReference type="InterPro" id="IPR052958">
    <property type="entry name" value="IFN-induced_PKR_regulator"/>
</dbReference>
<feature type="domain" description="HAT C-terminal dimerisation" evidence="1">
    <location>
        <begin position="135"/>
        <end position="196"/>
    </location>
</feature>
<dbReference type="EnsemblMetazoa" id="XM_050647603.1">
    <property type="protein sequence ID" value="XP_050503560.1"/>
    <property type="gene ID" value="LOC126882628"/>
</dbReference>
<evidence type="ECO:0000313" key="3">
    <source>
        <dbReference type="Proteomes" id="UP001652700"/>
    </source>
</evidence>
<dbReference type="Proteomes" id="UP001652700">
    <property type="component" value="Unplaced"/>
</dbReference>
<name>A0ABM5K045_DIAVI</name>
<dbReference type="RefSeq" id="XP_050503560.1">
    <property type="nucleotide sequence ID" value="XM_050647603.1"/>
</dbReference>
<sequence length="221" mass="25499">MLRLELTSISQYSYDLKRKPLRKTRSDETKQGGYVPSDGSENFRVKVFNVILDVLYAELKRRSETYTVLWEKIYFLENLLDLDGRTITKFADKLVELYAEDLESVLADECMHLKEHLKISNYKGTSASELNAFLHKKDLGDVYPNVNITVRILLSIPVTNCSGERSLSVLKRVKNCLRSTTRDERLSPLVLLAIEKSITKNLDCENIINVFAEKKTRKKVF</sequence>
<evidence type="ECO:0000259" key="1">
    <source>
        <dbReference type="Pfam" id="PF05699"/>
    </source>
</evidence>
<protein>
    <recommendedName>
        <fullName evidence="1">HAT C-terminal dimerisation domain-containing protein</fullName>
    </recommendedName>
</protein>
<accession>A0ABM5K045</accession>
<keyword evidence="3" id="KW-1185">Reference proteome</keyword>
<dbReference type="Pfam" id="PF05699">
    <property type="entry name" value="Dimer_Tnp_hAT"/>
    <property type="match status" value="1"/>
</dbReference>
<evidence type="ECO:0000313" key="2">
    <source>
        <dbReference type="EnsemblMetazoa" id="XP_050503560.1"/>
    </source>
</evidence>
<dbReference type="GeneID" id="126882628"/>
<organism evidence="2 3">
    <name type="scientific">Diabrotica virgifera virgifera</name>
    <name type="common">western corn rootworm</name>
    <dbReference type="NCBI Taxonomy" id="50390"/>
    <lineage>
        <taxon>Eukaryota</taxon>
        <taxon>Metazoa</taxon>
        <taxon>Ecdysozoa</taxon>
        <taxon>Arthropoda</taxon>
        <taxon>Hexapoda</taxon>
        <taxon>Insecta</taxon>
        <taxon>Pterygota</taxon>
        <taxon>Neoptera</taxon>
        <taxon>Endopterygota</taxon>
        <taxon>Coleoptera</taxon>
        <taxon>Polyphaga</taxon>
        <taxon>Cucujiformia</taxon>
        <taxon>Chrysomeloidea</taxon>
        <taxon>Chrysomelidae</taxon>
        <taxon>Galerucinae</taxon>
        <taxon>Diabroticina</taxon>
        <taxon>Diabroticites</taxon>
        <taxon>Diabrotica</taxon>
    </lineage>
</organism>
<dbReference type="InterPro" id="IPR008906">
    <property type="entry name" value="HATC_C_dom"/>
</dbReference>
<reference evidence="2" key="1">
    <citation type="submission" date="2025-05" db="UniProtKB">
        <authorList>
            <consortium name="EnsemblMetazoa"/>
        </authorList>
    </citation>
    <scope>IDENTIFICATION</scope>
</reference>
<dbReference type="PANTHER" id="PTHR46289">
    <property type="entry name" value="52 KDA REPRESSOR OF THE INHIBITOR OF THE PROTEIN KINASE-LIKE PROTEIN-RELATED"/>
    <property type="match status" value="1"/>
</dbReference>
<proteinExistence type="predicted"/>